<protein>
    <submittedName>
        <fullName evidence="1">Ig-like domain-containing protein</fullName>
    </submittedName>
</protein>
<dbReference type="EMBL" id="JBHSDU010000015">
    <property type="protein sequence ID" value="MFC4314062.1"/>
    <property type="molecule type" value="Genomic_DNA"/>
</dbReference>
<dbReference type="Proteomes" id="UP001595904">
    <property type="component" value="Unassembled WGS sequence"/>
</dbReference>
<reference evidence="2" key="1">
    <citation type="journal article" date="2019" name="Int. J. Syst. Evol. Microbiol.">
        <title>The Global Catalogue of Microorganisms (GCM) 10K type strain sequencing project: providing services to taxonomists for standard genome sequencing and annotation.</title>
        <authorList>
            <consortium name="The Broad Institute Genomics Platform"/>
            <consortium name="The Broad Institute Genome Sequencing Center for Infectious Disease"/>
            <person name="Wu L."/>
            <person name="Ma J."/>
        </authorList>
    </citation>
    <scope>NUCLEOTIDE SEQUENCE [LARGE SCALE GENOMIC DNA]</scope>
    <source>
        <strain evidence="2">CGMCC 1.10759</strain>
    </source>
</reference>
<evidence type="ECO:0000313" key="1">
    <source>
        <dbReference type="EMBL" id="MFC4314062.1"/>
    </source>
</evidence>
<organism evidence="1 2">
    <name type="scientific">Steroidobacter flavus</name>
    <dbReference type="NCBI Taxonomy" id="1842136"/>
    <lineage>
        <taxon>Bacteria</taxon>
        <taxon>Pseudomonadati</taxon>
        <taxon>Pseudomonadota</taxon>
        <taxon>Gammaproteobacteria</taxon>
        <taxon>Steroidobacterales</taxon>
        <taxon>Steroidobacteraceae</taxon>
        <taxon>Steroidobacter</taxon>
    </lineage>
</organism>
<evidence type="ECO:0000313" key="2">
    <source>
        <dbReference type="Proteomes" id="UP001595904"/>
    </source>
</evidence>
<dbReference type="RefSeq" id="WP_380604930.1">
    <property type="nucleotide sequence ID" value="NZ_JBHSDU010000015.1"/>
</dbReference>
<dbReference type="Gene3D" id="2.60.40.2810">
    <property type="match status" value="1"/>
</dbReference>
<comment type="caution">
    <text evidence="1">The sequence shown here is derived from an EMBL/GenBank/DDBJ whole genome shotgun (WGS) entry which is preliminary data.</text>
</comment>
<gene>
    <name evidence="1" type="ORF">ACFPN2_33625</name>
</gene>
<name>A0ABV8T2T9_9GAMM</name>
<sequence length="668" mass="68162">MKNASKQTSVNRALIGVLVLGVAGCGGGGGGGGGRTGGRASNAPPAFGALAFSTKQNTDLQGQVAATDPTGDALTFSVVANPASGTLVSFSPSGAFVYRPSQSFLGDDSFRVQVSDAGGNTVAGVVNINVHPNRAPVATSDAMRADGAALANITVLANDTDADADPLTVTIEERPLAGTATVNADSSINISGLPAGFKGVTRFKYRVTDSSAASAVGIAAVFVGVEPFRVVFAGDPAANGSSEIYIGDFISDPTVLTTATEGTLRLRGFAVSQNGTTVAYRREDQTNAARVDLGFVRTTAPIQRGTVPLPAGATLPLDASNTEQFIVSPDGQWIALIARVGSVDGVYVFNAATPGALTKVSPPNTVFGSRLRFSHDSRLFFLAASVAGGGTKSLYTVTPAGPSATVPVSALSDPATSDDVLDYSISANQSSILIQANRAGRQGLFFIDARQLQTEIQVSHALAFGESISASTVSLTGGTIGGSVGQRVGYTVRTAALATRAYVAEVSATPNPREVATTAEVVGLRPDDGALLYTRGGQIFERDLTVGSDTMVAVGGTAWYDSTGNIVLVQQAQFSGGTPYPVLVVTTRGAFGNLPQSVGTPAQAVRLSEVSGFDRGVAMLAEGPPGGTPPARARIALVNGLAPDRLLYLADFESPLQLTSSPAEVVAR</sequence>
<dbReference type="Pfam" id="PF17963">
    <property type="entry name" value="Big_9"/>
    <property type="match status" value="2"/>
</dbReference>
<dbReference type="Gene3D" id="2.120.10.30">
    <property type="entry name" value="TolB, C-terminal domain"/>
    <property type="match status" value="1"/>
</dbReference>
<dbReference type="SUPFAM" id="SSF82171">
    <property type="entry name" value="DPP6 N-terminal domain-like"/>
    <property type="match status" value="1"/>
</dbReference>
<dbReference type="PROSITE" id="PS51257">
    <property type="entry name" value="PROKAR_LIPOPROTEIN"/>
    <property type="match status" value="1"/>
</dbReference>
<proteinExistence type="predicted"/>
<accession>A0ABV8T2T9</accession>
<keyword evidence="2" id="KW-1185">Reference proteome</keyword>
<dbReference type="InterPro" id="IPR011042">
    <property type="entry name" value="6-blade_b-propeller_TolB-like"/>
</dbReference>